<dbReference type="EMBL" id="JACCBT010000001">
    <property type="protein sequence ID" value="NYE14943.1"/>
    <property type="molecule type" value="Genomic_DNA"/>
</dbReference>
<accession>A0A7Y9GED2</accession>
<organism evidence="2 3">
    <name type="scientific">Actinomadura citrea</name>
    <dbReference type="NCBI Taxonomy" id="46158"/>
    <lineage>
        <taxon>Bacteria</taxon>
        <taxon>Bacillati</taxon>
        <taxon>Actinomycetota</taxon>
        <taxon>Actinomycetes</taxon>
        <taxon>Streptosporangiales</taxon>
        <taxon>Thermomonosporaceae</taxon>
        <taxon>Actinomadura</taxon>
    </lineage>
</organism>
<dbReference type="InterPro" id="IPR025296">
    <property type="entry name" value="DUF4158"/>
</dbReference>
<evidence type="ECO:0000313" key="3">
    <source>
        <dbReference type="Proteomes" id="UP000591272"/>
    </source>
</evidence>
<evidence type="ECO:0000259" key="1">
    <source>
        <dbReference type="Pfam" id="PF13700"/>
    </source>
</evidence>
<dbReference type="AlphaFoldDB" id="A0A7Y9GED2"/>
<dbReference type="Pfam" id="PF13700">
    <property type="entry name" value="DUF4158"/>
    <property type="match status" value="1"/>
</dbReference>
<proteinExistence type="predicted"/>
<name>A0A7Y9GED2_9ACTN</name>
<gene>
    <name evidence="2" type="ORF">BJ999_005239</name>
</gene>
<feature type="domain" description="DUF4158" evidence="1">
    <location>
        <begin position="2"/>
        <end position="109"/>
    </location>
</feature>
<comment type="caution">
    <text evidence="2">The sequence shown here is derived from an EMBL/GenBank/DDBJ whole genome shotgun (WGS) entry which is preliminary data.</text>
</comment>
<reference evidence="2 3" key="1">
    <citation type="submission" date="2020-07" db="EMBL/GenBank/DDBJ databases">
        <title>Sequencing the genomes of 1000 actinobacteria strains.</title>
        <authorList>
            <person name="Klenk H.-P."/>
        </authorList>
    </citation>
    <scope>NUCLEOTIDE SEQUENCE [LARGE SCALE GENOMIC DNA]</scope>
    <source>
        <strain evidence="2 3">DSM 43461</strain>
    </source>
</reference>
<dbReference type="Proteomes" id="UP000591272">
    <property type="component" value="Unassembled WGS sequence"/>
</dbReference>
<keyword evidence="3" id="KW-1185">Reference proteome</keyword>
<evidence type="ECO:0000313" key="2">
    <source>
        <dbReference type="EMBL" id="NYE14943.1"/>
    </source>
</evidence>
<sequence>MAVPWPVVDYLAGQLEIGDPSQVKRYVVRPQTAYDHAWMIRDAYGYRVFEDRESWQERVLAKRFLTFLHGRTWTHSEGPTALFEQAAGWLRRHRVLLPGVSVLERLVGSVPGVRRRRGCLGARSRGC</sequence>
<protein>
    <recommendedName>
        <fullName evidence="1">DUF4158 domain-containing protein</fullName>
    </recommendedName>
</protein>